<sequence length="81" mass="8832">MTGKTSGAIAKIKEKTKGCSSSHCILHRHALAMKKMQPFIKEVLAETVKIINFINLDLTGCSNGESAYVFTSSHRNKVALP</sequence>
<keyword evidence="3" id="KW-1185">Reference proteome</keyword>
<evidence type="ECO:0000313" key="3">
    <source>
        <dbReference type="Proteomes" id="UP000499080"/>
    </source>
</evidence>
<evidence type="ECO:0000313" key="2">
    <source>
        <dbReference type="EMBL" id="GBN63750.1"/>
    </source>
</evidence>
<dbReference type="Proteomes" id="UP000499080">
    <property type="component" value="Unassembled WGS sequence"/>
</dbReference>
<dbReference type="OrthoDB" id="6627600at2759"/>
<accession>A0A4Y2QK68</accession>
<name>A0A4Y2QK68_ARAVE</name>
<dbReference type="AlphaFoldDB" id="A0A4Y2QK68"/>
<reference evidence="1 3" key="1">
    <citation type="journal article" date="2019" name="Sci. Rep.">
        <title>Orb-weaving spider Araneus ventricosus genome elucidates the spidroin gene catalogue.</title>
        <authorList>
            <person name="Kono N."/>
            <person name="Nakamura H."/>
            <person name="Ohtoshi R."/>
            <person name="Moran D.A.P."/>
            <person name="Shinohara A."/>
            <person name="Yoshida Y."/>
            <person name="Fujiwara M."/>
            <person name="Mori M."/>
            <person name="Tomita M."/>
            <person name="Arakawa K."/>
        </authorList>
    </citation>
    <scope>NUCLEOTIDE SEQUENCE [LARGE SCALE GENOMIC DNA]</scope>
</reference>
<protein>
    <recommendedName>
        <fullName evidence="4">Zinc finger BED domain-containing protein 5</fullName>
    </recommendedName>
</protein>
<evidence type="ECO:0000313" key="1">
    <source>
        <dbReference type="EMBL" id="GBN63724.1"/>
    </source>
</evidence>
<evidence type="ECO:0008006" key="4">
    <source>
        <dbReference type="Google" id="ProtNLM"/>
    </source>
</evidence>
<feature type="non-terminal residue" evidence="1">
    <location>
        <position position="81"/>
    </location>
</feature>
<organism evidence="1 3">
    <name type="scientific">Araneus ventricosus</name>
    <name type="common">Orbweaver spider</name>
    <name type="synonym">Epeira ventricosa</name>
    <dbReference type="NCBI Taxonomy" id="182803"/>
    <lineage>
        <taxon>Eukaryota</taxon>
        <taxon>Metazoa</taxon>
        <taxon>Ecdysozoa</taxon>
        <taxon>Arthropoda</taxon>
        <taxon>Chelicerata</taxon>
        <taxon>Arachnida</taxon>
        <taxon>Araneae</taxon>
        <taxon>Araneomorphae</taxon>
        <taxon>Entelegynae</taxon>
        <taxon>Araneoidea</taxon>
        <taxon>Araneidae</taxon>
        <taxon>Araneus</taxon>
    </lineage>
</organism>
<comment type="caution">
    <text evidence="1">The sequence shown here is derived from an EMBL/GenBank/DDBJ whole genome shotgun (WGS) entry which is preliminary data.</text>
</comment>
<dbReference type="EMBL" id="BGPR01014102">
    <property type="protein sequence ID" value="GBN63750.1"/>
    <property type="molecule type" value="Genomic_DNA"/>
</dbReference>
<proteinExistence type="predicted"/>
<dbReference type="EMBL" id="BGPR01014097">
    <property type="protein sequence ID" value="GBN63724.1"/>
    <property type="molecule type" value="Genomic_DNA"/>
</dbReference>
<gene>
    <name evidence="1" type="ORF">AVEN_162894_1</name>
    <name evidence="2" type="ORF">AVEN_213079_1</name>
</gene>